<proteinExistence type="predicted"/>
<dbReference type="AlphaFoldDB" id="A0A919GKJ0"/>
<evidence type="ECO:0000256" key="1">
    <source>
        <dbReference type="SAM" id="MobiDB-lite"/>
    </source>
</evidence>
<sequence>MRPVGRTARRGAGAAPSAPAPGRPRVGHPGEGPAGHRARRQVRSGAPRDPSAGGRSRVSGGSGPEHARRADRPVDNVATESGPDGASVRELSRAGVRAD</sequence>
<protein>
    <submittedName>
        <fullName evidence="2">Uncharacterized protein</fullName>
    </submittedName>
</protein>
<comment type="caution">
    <text evidence="2">The sequence shown here is derived from an EMBL/GenBank/DDBJ whole genome shotgun (WGS) entry which is preliminary data.</text>
</comment>
<accession>A0A919GKJ0</accession>
<feature type="region of interest" description="Disordered" evidence="1">
    <location>
        <begin position="1"/>
        <end position="99"/>
    </location>
</feature>
<feature type="compositionally biased region" description="Basic and acidic residues" evidence="1">
    <location>
        <begin position="90"/>
        <end position="99"/>
    </location>
</feature>
<evidence type="ECO:0000313" key="2">
    <source>
        <dbReference type="EMBL" id="GHH85695.1"/>
    </source>
</evidence>
<dbReference type="EMBL" id="BNCD01000019">
    <property type="protein sequence ID" value="GHH85695.1"/>
    <property type="molecule type" value="Genomic_DNA"/>
</dbReference>
<keyword evidence="3" id="KW-1185">Reference proteome</keyword>
<evidence type="ECO:0000313" key="3">
    <source>
        <dbReference type="Proteomes" id="UP000603708"/>
    </source>
</evidence>
<gene>
    <name evidence="2" type="ORF">GCM10018793_54710</name>
</gene>
<organism evidence="2 3">
    <name type="scientific">Streptomyces sulfonofaciens</name>
    <dbReference type="NCBI Taxonomy" id="68272"/>
    <lineage>
        <taxon>Bacteria</taxon>
        <taxon>Bacillati</taxon>
        <taxon>Actinomycetota</taxon>
        <taxon>Actinomycetes</taxon>
        <taxon>Kitasatosporales</taxon>
        <taxon>Streptomycetaceae</taxon>
        <taxon>Streptomyces</taxon>
    </lineage>
</organism>
<feature type="compositionally biased region" description="Low complexity" evidence="1">
    <location>
        <begin position="1"/>
        <end position="17"/>
    </location>
</feature>
<feature type="compositionally biased region" description="Basic and acidic residues" evidence="1">
    <location>
        <begin position="65"/>
        <end position="74"/>
    </location>
</feature>
<reference evidence="2" key="2">
    <citation type="submission" date="2020-09" db="EMBL/GenBank/DDBJ databases">
        <authorList>
            <person name="Sun Q."/>
            <person name="Ohkuma M."/>
        </authorList>
    </citation>
    <scope>NUCLEOTIDE SEQUENCE</scope>
    <source>
        <strain evidence="2">JCM 5069</strain>
    </source>
</reference>
<reference evidence="2" key="1">
    <citation type="journal article" date="2014" name="Int. J. Syst. Evol. Microbiol.">
        <title>Complete genome sequence of Corynebacterium casei LMG S-19264T (=DSM 44701T), isolated from a smear-ripened cheese.</title>
        <authorList>
            <consortium name="US DOE Joint Genome Institute (JGI-PGF)"/>
            <person name="Walter F."/>
            <person name="Albersmeier A."/>
            <person name="Kalinowski J."/>
            <person name="Ruckert C."/>
        </authorList>
    </citation>
    <scope>NUCLEOTIDE SEQUENCE</scope>
    <source>
        <strain evidence="2">JCM 5069</strain>
    </source>
</reference>
<dbReference type="Proteomes" id="UP000603708">
    <property type="component" value="Unassembled WGS sequence"/>
</dbReference>
<name>A0A919GKJ0_9ACTN</name>